<dbReference type="InterPro" id="IPR045843">
    <property type="entry name" value="IND-like"/>
</dbReference>
<feature type="compositionally biased region" description="Basic residues" evidence="6">
    <location>
        <begin position="155"/>
        <end position="164"/>
    </location>
</feature>
<dbReference type="CDD" id="cd11393">
    <property type="entry name" value="bHLH_AtbHLH_like"/>
    <property type="match status" value="1"/>
</dbReference>
<evidence type="ECO:0000256" key="1">
    <source>
        <dbReference type="ARBA" id="ARBA00004123"/>
    </source>
</evidence>
<dbReference type="PANTHER" id="PTHR16223:SF109">
    <property type="entry name" value="BHLH DOMAIN-CONTAINING PROTEIN"/>
    <property type="match status" value="1"/>
</dbReference>
<reference evidence="9" key="2">
    <citation type="journal article" date="2018" name="BMC Genomics">
        <title>A manually annotated Actinidia chinensis var. chinensis (kiwifruit) genome highlights the challenges associated with draft genomes and gene prediction in plants.</title>
        <authorList>
            <person name="Pilkington S.M."/>
            <person name="Crowhurst R."/>
            <person name="Hilario E."/>
            <person name="Nardozza S."/>
            <person name="Fraser L."/>
            <person name="Peng Y."/>
            <person name="Gunaseelan K."/>
            <person name="Simpson R."/>
            <person name="Tahir J."/>
            <person name="Deroles S.C."/>
            <person name="Templeton K."/>
            <person name="Luo Z."/>
            <person name="Davy M."/>
            <person name="Cheng C."/>
            <person name="McNeilage M."/>
            <person name="Scaglione D."/>
            <person name="Liu Y."/>
            <person name="Zhang Q."/>
            <person name="Datson P."/>
            <person name="De Silva N."/>
            <person name="Gardiner S.E."/>
            <person name="Bassett H."/>
            <person name="Chagne D."/>
            <person name="McCallum J."/>
            <person name="Dzierzon H."/>
            <person name="Deng C."/>
            <person name="Wang Y.Y."/>
            <person name="Barron L."/>
            <person name="Manako K."/>
            <person name="Bowen J."/>
            <person name="Foster T.M."/>
            <person name="Erridge Z.A."/>
            <person name="Tiffin H."/>
            <person name="Waite C.N."/>
            <person name="Davies K.M."/>
            <person name="Grierson E.P."/>
            <person name="Laing W.A."/>
            <person name="Kirk R."/>
            <person name="Chen X."/>
            <person name="Wood M."/>
            <person name="Montefiori M."/>
            <person name="Brummell D.A."/>
            <person name="Schwinn K.E."/>
            <person name="Catanach A."/>
            <person name="Fullerton C."/>
            <person name="Li D."/>
            <person name="Meiyalaghan S."/>
            <person name="Nieuwenhuizen N."/>
            <person name="Read N."/>
            <person name="Prakash R."/>
            <person name="Hunter D."/>
            <person name="Zhang H."/>
            <person name="McKenzie M."/>
            <person name="Knabel M."/>
            <person name="Harris A."/>
            <person name="Allan A.C."/>
            <person name="Gleave A."/>
            <person name="Chen A."/>
            <person name="Janssen B.J."/>
            <person name="Plunkett B."/>
            <person name="Ampomah-Dwamena C."/>
            <person name="Voogd C."/>
            <person name="Leif D."/>
            <person name="Lafferty D."/>
            <person name="Souleyre E.J.F."/>
            <person name="Varkonyi-Gasic E."/>
            <person name="Gambi F."/>
            <person name="Hanley J."/>
            <person name="Yao J.L."/>
            <person name="Cheung J."/>
            <person name="David K.M."/>
            <person name="Warren B."/>
            <person name="Marsh K."/>
            <person name="Snowden K.C."/>
            <person name="Lin-Wang K."/>
            <person name="Brian L."/>
            <person name="Martinez-Sanchez M."/>
            <person name="Wang M."/>
            <person name="Ileperuma N."/>
            <person name="Macnee N."/>
            <person name="Campin R."/>
            <person name="McAtee P."/>
            <person name="Drummond R.S.M."/>
            <person name="Espley R.V."/>
            <person name="Ireland H.S."/>
            <person name="Wu R."/>
            <person name="Atkinson R.G."/>
            <person name="Karunairetnam S."/>
            <person name="Bulley S."/>
            <person name="Chunkath S."/>
            <person name="Hanley Z."/>
            <person name="Storey R."/>
            <person name="Thrimawithana A.H."/>
            <person name="Thomson S."/>
            <person name="David C."/>
            <person name="Testolin R."/>
            <person name="Huang H."/>
            <person name="Hellens R.P."/>
            <person name="Schaffer R.J."/>
        </authorList>
    </citation>
    <scope>NUCLEOTIDE SEQUENCE [LARGE SCALE GENOMIC DNA]</scope>
    <source>
        <strain evidence="9">cv. Red5</strain>
    </source>
</reference>
<dbReference type="AlphaFoldDB" id="A0A2R6QU26"/>
<evidence type="ECO:0000256" key="3">
    <source>
        <dbReference type="ARBA" id="ARBA00023125"/>
    </source>
</evidence>
<feature type="domain" description="BHLH" evidence="7">
    <location>
        <begin position="159"/>
        <end position="208"/>
    </location>
</feature>
<keyword evidence="3" id="KW-0238">DNA-binding</keyword>
<dbReference type="OrthoDB" id="1627850at2759"/>
<dbReference type="EMBL" id="NKQK01000013">
    <property type="protein sequence ID" value="PSS14631.1"/>
    <property type="molecule type" value="Genomic_DNA"/>
</dbReference>
<evidence type="ECO:0000313" key="9">
    <source>
        <dbReference type="Proteomes" id="UP000241394"/>
    </source>
</evidence>
<protein>
    <submittedName>
        <fullName evidence="8">Transcription factor bHLH7 like</fullName>
    </submittedName>
</protein>
<keyword evidence="4" id="KW-0804">Transcription</keyword>
<accession>A0A2R6QU26</accession>
<evidence type="ECO:0000256" key="4">
    <source>
        <dbReference type="ARBA" id="ARBA00023163"/>
    </source>
</evidence>
<organism evidence="8 9">
    <name type="scientific">Actinidia chinensis var. chinensis</name>
    <name type="common">Chinese soft-hair kiwi</name>
    <dbReference type="NCBI Taxonomy" id="1590841"/>
    <lineage>
        <taxon>Eukaryota</taxon>
        <taxon>Viridiplantae</taxon>
        <taxon>Streptophyta</taxon>
        <taxon>Embryophyta</taxon>
        <taxon>Tracheophyta</taxon>
        <taxon>Spermatophyta</taxon>
        <taxon>Magnoliopsida</taxon>
        <taxon>eudicotyledons</taxon>
        <taxon>Gunneridae</taxon>
        <taxon>Pentapetalae</taxon>
        <taxon>asterids</taxon>
        <taxon>Ericales</taxon>
        <taxon>Actinidiaceae</taxon>
        <taxon>Actinidia</taxon>
    </lineage>
</organism>
<dbReference type="FunCoup" id="A0A2R6QU26">
    <property type="interactions" value="79"/>
</dbReference>
<dbReference type="Gene3D" id="4.10.280.10">
    <property type="entry name" value="Helix-loop-helix DNA-binding domain"/>
    <property type="match status" value="1"/>
</dbReference>
<dbReference type="PROSITE" id="PS50888">
    <property type="entry name" value="BHLH"/>
    <property type="match status" value="1"/>
</dbReference>
<evidence type="ECO:0000313" key="8">
    <source>
        <dbReference type="EMBL" id="PSS14631.1"/>
    </source>
</evidence>
<dbReference type="GO" id="GO:0005634">
    <property type="term" value="C:nucleus"/>
    <property type="evidence" value="ECO:0007669"/>
    <property type="project" value="UniProtKB-SubCell"/>
</dbReference>
<dbReference type="STRING" id="1590841.A0A2R6QU26"/>
<proteinExistence type="predicted"/>
<dbReference type="InterPro" id="IPR045239">
    <property type="entry name" value="bHLH95_bHLH"/>
</dbReference>
<keyword evidence="9" id="KW-1185">Reference proteome</keyword>
<comment type="subcellular location">
    <subcellularLocation>
        <location evidence="1">Nucleus</location>
    </subcellularLocation>
</comment>
<comment type="caution">
    <text evidence="8">The sequence shown here is derived from an EMBL/GenBank/DDBJ whole genome shotgun (WGS) entry which is preliminary data.</text>
</comment>
<sequence length="298" mass="33713">MEEQRVHETPMQLMSFAFGGNANDMSHLCQDNPNYQYVMTAGRNQVPLVPLSLSHWLQCQQTSQGYVEYLAERGIAEIQRDMSYNNPGVAFGFQPADSSVGMDVRKEINYLMPHNEGVPMNNFPDAEYQFRVERQESNESHSRVAGAAPGFSSKPRNHISRRRASATDRIRKARIAERLDALHGLLPSPKEGSRDSLIDDIIDHIKYLQLQVKDLSQSRLEGESISDPFVFLEGFGHYLLHEQMNEPLEEMMGRLLEVNPSAATQLLASQGLLIMPTDLAEGLHQVDHPPENKLKCIW</sequence>
<evidence type="ECO:0000256" key="6">
    <source>
        <dbReference type="SAM" id="MobiDB-lite"/>
    </source>
</evidence>
<dbReference type="InterPro" id="IPR036638">
    <property type="entry name" value="HLH_DNA-bd_sf"/>
</dbReference>
<gene>
    <name evidence="8" type="ORF">CEY00_Acc15198</name>
</gene>
<keyword evidence="5" id="KW-0539">Nucleus</keyword>
<dbReference type="SUPFAM" id="SSF47459">
    <property type="entry name" value="HLH, helix-loop-helix DNA-binding domain"/>
    <property type="match status" value="1"/>
</dbReference>
<dbReference type="Gramene" id="PSS14631">
    <property type="protein sequence ID" value="PSS14631"/>
    <property type="gene ID" value="CEY00_Acc15198"/>
</dbReference>
<evidence type="ECO:0000256" key="2">
    <source>
        <dbReference type="ARBA" id="ARBA00023015"/>
    </source>
</evidence>
<keyword evidence="2" id="KW-0805">Transcription regulation</keyword>
<dbReference type="GO" id="GO:0000981">
    <property type="term" value="F:DNA-binding transcription factor activity, RNA polymerase II-specific"/>
    <property type="evidence" value="ECO:0007669"/>
    <property type="project" value="TreeGrafter"/>
</dbReference>
<dbReference type="Proteomes" id="UP000241394">
    <property type="component" value="Chromosome LG13"/>
</dbReference>
<reference evidence="8 9" key="1">
    <citation type="submission" date="2017-07" db="EMBL/GenBank/DDBJ databases">
        <title>An improved, manually edited Actinidia chinensis var. chinensis (kiwifruit) genome highlights the challenges associated with draft genomes and gene prediction in plants.</title>
        <authorList>
            <person name="Pilkington S."/>
            <person name="Crowhurst R."/>
            <person name="Hilario E."/>
            <person name="Nardozza S."/>
            <person name="Fraser L."/>
            <person name="Peng Y."/>
            <person name="Gunaseelan K."/>
            <person name="Simpson R."/>
            <person name="Tahir J."/>
            <person name="Deroles S."/>
            <person name="Templeton K."/>
            <person name="Luo Z."/>
            <person name="Davy M."/>
            <person name="Cheng C."/>
            <person name="Mcneilage M."/>
            <person name="Scaglione D."/>
            <person name="Liu Y."/>
            <person name="Zhang Q."/>
            <person name="Datson P."/>
            <person name="De Silva N."/>
            <person name="Gardiner S."/>
            <person name="Bassett H."/>
            <person name="Chagne D."/>
            <person name="Mccallum J."/>
            <person name="Dzierzon H."/>
            <person name="Deng C."/>
            <person name="Wang Y.-Y."/>
            <person name="Barron N."/>
            <person name="Manako K."/>
            <person name="Bowen J."/>
            <person name="Foster T."/>
            <person name="Erridge Z."/>
            <person name="Tiffin H."/>
            <person name="Waite C."/>
            <person name="Davies K."/>
            <person name="Grierson E."/>
            <person name="Laing W."/>
            <person name="Kirk R."/>
            <person name="Chen X."/>
            <person name="Wood M."/>
            <person name="Montefiori M."/>
            <person name="Brummell D."/>
            <person name="Schwinn K."/>
            <person name="Catanach A."/>
            <person name="Fullerton C."/>
            <person name="Li D."/>
            <person name="Meiyalaghan S."/>
            <person name="Nieuwenhuizen N."/>
            <person name="Read N."/>
            <person name="Prakash R."/>
            <person name="Hunter D."/>
            <person name="Zhang H."/>
            <person name="Mckenzie M."/>
            <person name="Knabel M."/>
            <person name="Harris A."/>
            <person name="Allan A."/>
            <person name="Chen A."/>
            <person name="Janssen B."/>
            <person name="Plunkett B."/>
            <person name="Dwamena C."/>
            <person name="Voogd C."/>
            <person name="Leif D."/>
            <person name="Lafferty D."/>
            <person name="Souleyre E."/>
            <person name="Varkonyi-Gasic E."/>
            <person name="Gambi F."/>
            <person name="Hanley J."/>
            <person name="Yao J.-L."/>
            <person name="Cheung J."/>
            <person name="David K."/>
            <person name="Warren B."/>
            <person name="Marsh K."/>
            <person name="Snowden K."/>
            <person name="Lin-Wang K."/>
            <person name="Brian L."/>
            <person name="Martinez-Sanchez M."/>
            <person name="Wang M."/>
            <person name="Ileperuma N."/>
            <person name="Macnee N."/>
            <person name="Campin R."/>
            <person name="Mcatee P."/>
            <person name="Drummond R."/>
            <person name="Espley R."/>
            <person name="Ireland H."/>
            <person name="Wu R."/>
            <person name="Atkinson R."/>
            <person name="Karunairetnam S."/>
            <person name="Bulley S."/>
            <person name="Chunkath S."/>
            <person name="Hanley Z."/>
            <person name="Storey R."/>
            <person name="Thrimawithana A."/>
            <person name="Thomson S."/>
            <person name="David C."/>
            <person name="Testolin R."/>
        </authorList>
    </citation>
    <scope>NUCLEOTIDE SEQUENCE [LARGE SCALE GENOMIC DNA]</scope>
    <source>
        <strain evidence="9">cv. Red5</strain>
        <tissue evidence="8">Young leaf</tissue>
    </source>
</reference>
<dbReference type="OMA" id="FHEGYGH"/>
<dbReference type="InParanoid" id="A0A2R6QU26"/>
<feature type="region of interest" description="Disordered" evidence="6">
    <location>
        <begin position="136"/>
        <end position="167"/>
    </location>
</feature>
<evidence type="ECO:0000259" key="7">
    <source>
        <dbReference type="PROSITE" id="PS50888"/>
    </source>
</evidence>
<dbReference type="GO" id="GO:0046983">
    <property type="term" value="F:protein dimerization activity"/>
    <property type="evidence" value="ECO:0007669"/>
    <property type="project" value="InterPro"/>
</dbReference>
<name>A0A2R6QU26_ACTCC</name>
<evidence type="ECO:0000256" key="5">
    <source>
        <dbReference type="ARBA" id="ARBA00023242"/>
    </source>
</evidence>
<dbReference type="GO" id="GO:0000978">
    <property type="term" value="F:RNA polymerase II cis-regulatory region sequence-specific DNA binding"/>
    <property type="evidence" value="ECO:0007669"/>
    <property type="project" value="TreeGrafter"/>
</dbReference>
<dbReference type="PANTHER" id="PTHR16223">
    <property type="entry name" value="TRANSCRIPTION FACTOR BHLH83-RELATED"/>
    <property type="match status" value="1"/>
</dbReference>
<dbReference type="InterPro" id="IPR011598">
    <property type="entry name" value="bHLH_dom"/>
</dbReference>